<keyword evidence="3" id="KW-0479">Metal-binding</keyword>
<accession>A0A1G2L3V4</accession>
<dbReference type="PANTHER" id="PTHR11080:SF2">
    <property type="entry name" value="LD05707P"/>
    <property type="match status" value="1"/>
</dbReference>
<dbReference type="GO" id="GO:0008936">
    <property type="term" value="F:nicotinamidase activity"/>
    <property type="evidence" value="ECO:0007669"/>
    <property type="project" value="UniProtKB-EC"/>
</dbReference>
<dbReference type="PANTHER" id="PTHR11080">
    <property type="entry name" value="PYRAZINAMIDASE/NICOTINAMIDASE"/>
    <property type="match status" value="1"/>
</dbReference>
<dbReference type="InterPro" id="IPR052347">
    <property type="entry name" value="Isochorismatase_Nicotinamidase"/>
</dbReference>
<dbReference type="SUPFAM" id="SSF52499">
    <property type="entry name" value="Isochorismatase-like hydrolases"/>
    <property type="match status" value="1"/>
</dbReference>
<dbReference type="GO" id="GO:0019363">
    <property type="term" value="P:pyridine nucleotide biosynthetic process"/>
    <property type="evidence" value="ECO:0007669"/>
    <property type="project" value="UniProtKB-KW"/>
</dbReference>
<dbReference type="Gene3D" id="3.40.50.850">
    <property type="entry name" value="Isochorismatase-like"/>
    <property type="match status" value="1"/>
</dbReference>
<evidence type="ECO:0000256" key="6">
    <source>
        <dbReference type="ARBA" id="ARBA00039017"/>
    </source>
</evidence>
<evidence type="ECO:0000256" key="1">
    <source>
        <dbReference type="ARBA" id="ARBA00006336"/>
    </source>
</evidence>
<comment type="caution">
    <text evidence="9">The sequence shown here is derived from an EMBL/GenBank/DDBJ whole genome shotgun (WGS) entry which is preliminary data.</text>
</comment>
<evidence type="ECO:0000256" key="2">
    <source>
        <dbReference type="ARBA" id="ARBA00022642"/>
    </source>
</evidence>
<evidence type="ECO:0000256" key="7">
    <source>
        <dbReference type="ARBA" id="ARBA00043224"/>
    </source>
</evidence>
<keyword evidence="4" id="KW-0378">Hydrolase</keyword>
<sequence>MSDALLVVDIQNDFCPGGALPVPNGDEVIGPLNRMMRYAKKNGFPVFASRDWHLVRTRHFIEFGGTWPPHCIQGTRGAEFHPSLHLGYINEIISKGMEYESDAYSIFQGRNLQGEVDADFPSILRDWGVETLYIGGLATDYCVKATVLDALTLGFRVVVLTDACRAVNVNPGDGERALKEMKSAGAMFKTTDELINFVA</sequence>
<evidence type="ECO:0000256" key="3">
    <source>
        <dbReference type="ARBA" id="ARBA00022723"/>
    </source>
</evidence>
<name>A0A1G2L3V4_9BACT</name>
<dbReference type="InterPro" id="IPR000868">
    <property type="entry name" value="Isochorismatase-like_dom"/>
</dbReference>
<keyword evidence="2" id="KW-0662">Pyridine nucleotide biosynthesis</keyword>
<dbReference type="Proteomes" id="UP000177982">
    <property type="component" value="Unassembled WGS sequence"/>
</dbReference>
<dbReference type="CDD" id="cd01011">
    <property type="entry name" value="nicotinamidase"/>
    <property type="match status" value="1"/>
</dbReference>
<evidence type="ECO:0000256" key="4">
    <source>
        <dbReference type="ARBA" id="ARBA00022801"/>
    </source>
</evidence>
<organism evidence="9 10">
    <name type="scientific">Candidatus Sungbacteria bacterium RIFCSPLOWO2_01_FULL_47_10</name>
    <dbReference type="NCBI Taxonomy" id="1802276"/>
    <lineage>
        <taxon>Bacteria</taxon>
        <taxon>Candidatus Sungiibacteriota</taxon>
    </lineage>
</organism>
<feature type="domain" description="Isochorismatase-like" evidence="8">
    <location>
        <begin position="4"/>
        <end position="192"/>
    </location>
</feature>
<comment type="similarity">
    <text evidence="1">Belongs to the isochorismatase family.</text>
</comment>
<dbReference type="Pfam" id="PF00857">
    <property type="entry name" value="Isochorismatase"/>
    <property type="match status" value="1"/>
</dbReference>
<evidence type="ECO:0000313" key="9">
    <source>
        <dbReference type="EMBL" id="OHA06378.1"/>
    </source>
</evidence>
<comment type="pathway">
    <text evidence="5">Cofactor biosynthesis; nicotinate biosynthesis; nicotinate from nicotinamide: step 1/1.</text>
</comment>
<dbReference type="EMBL" id="MHQO01000033">
    <property type="protein sequence ID" value="OHA06378.1"/>
    <property type="molecule type" value="Genomic_DNA"/>
</dbReference>
<evidence type="ECO:0000259" key="8">
    <source>
        <dbReference type="Pfam" id="PF00857"/>
    </source>
</evidence>
<reference evidence="9 10" key="1">
    <citation type="journal article" date="2016" name="Nat. Commun.">
        <title>Thousands of microbial genomes shed light on interconnected biogeochemical processes in an aquifer system.</title>
        <authorList>
            <person name="Anantharaman K."/>
            <person name="Brown C.T."/>
            <person name="Hug L.A."/>
            <person name="Sharon I."/>
            <person name="Castelle C.J."/>
            <person name="Probst A.J."/>
            <person name="Thomas B.C."/>
            <person name="Singh A."/>
            <person name="Wilkins M.J."/>
            <person name="Karaoz U."/>
            <person name="Brodie E.L."/>
            <person name="Williams K.H."/>
            <person name="Hubbard S.S."/>
            <person name="Banfield J.F."/>
        </authorList>
    </citation>
    <scope>NUCLEOTIDE SEQUENCE [LARGE SCALE GENOMIC DNA]</scope>
</reference>
<dbReference type="GO" id="GO:0046872">
    <property type="term" value="F:metal ion binding"/>
    <property type="evidence" value="ECO:0007669"/>
    <property type="project" value="UniProtKB-KW"/>
</dbReference>
<evidence type="ECO:0000256" key="5">
    <source>
        <dbReference type="ARBA" id="ARBA00037900"/>
    </source>
</evidence>
<protein>
    <recommendedName>
        <fullName evidence="6">nicotinamidase</fullName>
        <ecNumber evidence="6">3.5.1.19</ecNumber>
    </recommendedName>
    <alternativeName>
        <fullName evidence="7">Nicotinamide deamidase</fullName>
    </alternativeName>
</protein>
<gene>
    <name evidence="9" type="ORF">A2934_00690</name>
</gene>
<evidence type="ECO:0000313" key="10">
    <source>
        <dbReference type="Proteomes" id="UP000177982"/>
    </source>
</evidence>
<dbReference type="AlphaFoldDB" id="A0A1G2L3V4"/>
<proteinExistence type="inferred from homology"/>
<dbReference type="InterPro" id="IPR036380">
    <property type="entry name" value="Isochorismatase-like_sf"/>
</dbReference>
<dbReference type="EC" id="3.5.1.19" evidence="6"/>